<dbReference type="CDD" id="cd10456">
    <property type="entry name" value="GIY-YIG_UPF0213"/>
    <property type="match status" value="1"/>
</dbReference>
<dbReference type="InterPro" id="IPR050190">
    <property type="entry name" value="UPF0213_domain"/>
</dbReference>
<feature type="domain" description="GIY-YIG" evidence="2">
    <location>
        <begin position="4"/>
        <end position="79"/>
    </location>
</feature>
<dbReference type="Gene3D" id="3.40.1440.10">
    <property type="entry name" value="GIY-YIG endonuclease"/>
    <property type="match status" value="1"/>
</dbReference>
<gene>
    <name evidence="3" type="ORF">J5W02_06205</name>
</gene>
<dbReference type="InterPro" id="IPR035901">
    <property type="entry name" value="GIY-YIG_endonuc_sf"/>
</dbReference>
<dbReference type="RefSeq" id="WP_219964809.1">
    <property type="nucleotide sequence ID" value="NZ_JAGFNZ010000002.1"/>
</dbReference>
<dbReference type="PANTHER" id="PTHR34477">
    <property type="entry name" value="UPF0213 PROTEIN YHBQ"/>
    <property type="match status" value="1"/>
</dbReference>
<evidence type="ECO:0000256" key="1">
    <source>
        <dbReference type="ARBA" id="ARBA00007435"/>
    </source>
</evidence>
<evidence type="ECO:0000313" key="3">
    <source>
        <dbReference type="EMBL" id="MBW7572403.1"/>
    </source>
</evidence>
<evidence type="ECO:0000313" key="4">
    <source>
        <dbReference type="Proteomes" id="UP000719942"/>
    </source>
</evidence>
<comment type="caution">
    <text evidence="3">The sequence shown here is derived from an EMBL/GenBank/DDBJ whole genome shotgun (WGS) entry which is preliminary data.</text>
</comment>
<proteinExistence type="inferred from homology"/>
<sequence>MKSTSHYAYLLRCADGTIYSGYTTDPRRRTAAHNRGRGAKYTRSRLPVELVYLEKFATKGEALKREAAFKKLRHVEKTVLIEQGNSNSQELSIFDGLVV</sequence>
<dbReference type="Proteomes" id="UP000719942">
    <property type="component" value="Unassembled WGS sequence"/>
</dbReference>
<dbReference type="PANTHER" id="PTHR34477:SF1">
    <property type="entry name" value="UPF0213 PROTEIN YHBQ"/>
    <property type="match status" value="1"/>
</dbReference>
<dbReference type="InterPro" id="IPR000305">
    <property type="entry name" value="GIY-YIG_endonuc"/>
</dbReference>
<dbReference type="Pfam" id="PF01541">
    <property type="entry name" value="GIY-YIG"/>
    <property type="match status" value="1"/>
</dbReference>
<evidence type="ECO:0000259" key="2">
    <source>
        <dbReference type="PROSITE" id="PS50164"/>
    </source>
</evidence>
<dbReference type="PROSITE" id="PS50164">
    <property type="entry name" value="GIY_YIG"/>
    <property type="match status" value="1"/>
</dbReference>
<organism evidence="3 4">
    <name type="scientific">Caproiciproducens faecalis</name>
    <dbReference type="NCBI Taxonomy" id="2820301"/>
    <lineage>
        <taxon>Bacteria</taxon>
        <taxon>Bacillati</taxon>
        <taxon>Bacillota</taxon>
        <taxon>Clostridia</taxon>
        <taxon>Eubacteriales</taxon>
        <taxon>Acutalibacteraceae</taxon>
        <taxon>Caproiciproducens</taxon>
    </lineage>
</organism>
<name>A0ABS7DM96_9FIRM</name>
<keyword evidence="4" id="KW-1185">Reference proteome</keyword>
<accession>A0ABS7DM96</accession>
<dbReference type="EMBL" id="JAGFNZ010000002">
    <property type="protein sequence ID" value="MBW7572403.1"/>
    <property type="molecule type" value="Genomic_DNA"/>
</dbReference>
<protein>
    <submittedName>
        <fullName evidence="3">GIY-YIG nuclease family protein</fullName>
    </submittedName>
</protein>
<reference evidence="3 4" key="1">
    <citation type="submission" date="2021-03" db="EMBL/GenBank/DDBJ databases">
        <title>Caproiciproducens sp. nov. isolated from feces of cow.</title>
        <authorList>
            <person name="Choi J.-Y."/>
        </authorList>
    </citation>
    <scope>NUCLEOTIDE SEQUENCE [LARGE SCALE GENOMIC DNA]</scope>
    <source>
        <strain evidence="3 4">AGMB10547</strain>
    </source>
</reference>
<comment type="similarity">
    <text evidence="1">Belongs to the UPF0213 family.</text>
</comment>
<dbReference type="SUPFAM" id="SSF82771">
    <property type="entry name" value="GIY-YIG endonuclease"/>
    <property type="match status" value="1"/>
</dbReference>